<proteinExistence type="predicted"/>
<evidence type="ECO:0000313" key="2">
    <source>
        <dbReference type="EMBL" id="TQV74009.1"/>
    </source>
</evidence>
<feature type="transmembrane region" description="Helical" evidence="1">
    <location>
        <begin position="189"/>
        <end position="214"/>
    </location>
</feature>
<name>A0A545T9X1_9GAMM</name>
<dbReference type="EMBL" id="VIKR01000003">
    <property type="protein sequence ID" value="TQV74009.1"/>
    <property type="molecule type" value="Genomic_DNA"/>
</dbReference>
<organism evidence="2 3">
    <name type="scientific">Aliikangiella marina</name>
    <dbReference type="NCBI Taxonomy" id="1712262"/>
    <lineage>
        <taxon>Bacteria</taxon>
        <taxon>Pseudomonadati</taxon>
        <taxon>Pseudomonadota</taxon>
        <taxon>Gammaproteobacteria</taxon>
        <taxon>Oceanospirillales</taxon>
        <taxon>Pleioneaceae</taxon>
        <taxon>Aliikangiella</taxon>
    </lineage>
</organism>
<keyword evidence="3" id="KW-1185">Reference proteome</keyword>
<dbReference type="InterPro" id="IPR021296">
    <property type="entry name" value="DUF2868"/>
</dbReference>
<gene>
    <name evidence="2" type="ORF">FLL45_14205</name>
</gene>
<keyword evidence="1" id="KW-0472">Membrane</keyword>
<feature type="transmembrane region" description="Helical" evidence="1">
    <location>
        <begin position="12"/>
        <end position="32"/>
    </location>
</feature>
<dbReference type="OrthoDB" id="7056210at2"/>
<feature type="transmembrane region" description="Helical" evidence="1">
    <location>
        <begin position="44"/>
        <end position="65"/>
    </location>
</feature>
<protein>
    <submittedName>
        <fullName evidence="2">DUF2868 domain-containing protein</fullName>
    </submittedName>
</protein>
<accession>A0A545T9X1</accession>
<keyword evidence="1" id="KW-0812">Transmembrane</keyword>
<reference evidence="2 3" key="1">
    <citation type="submission" date="2019-06" db="EMBL/GenBank/DDBJ databases">
        <title>Draft genome of Aliikangiella marina GYP-15.</title>
        <authorList>
            <person name="Wang G."/>
        </authorList>
    </citation>
    <scope>NUCLEOTIDE SEQUENCE [LARGE SCALE GENOMIC DNA]</scope>
    <source>
        <strain evidence="2 3">GYP-15</strain>
    </source>
</reference>
<keyword evidence="1" id="KW-1133">Transmembrane helix</keyword>
<sequence>MDTNTPDSQLKLFWPIIAIGTGLGFFLSWSVLSGDAQGRVNLLYLLLIYLLLPIVSLLVSLLSLIKGKGINLARLALAAPLWGHSIQQRLHRLAQCSLDKHWLFFQSQAAALGFSLASLATFFMLLIATDINFVWRSTILDAADMLPVLEFWASPWSFWQSAQPSLELLQMTQDSRINGSHSSANLYAAWWPFVLATQLFYCVVLRTGLLIVVFQLYKVKQRSDFTNQLSSEIFSSTVRQENLEYAPLVHEIPHWLAVNNWAGAELELLTSVNHGMRMDNLMNAGPLASEQERGFAARWQGEQVILVKAWEPPLGELSDFMINGSGFIWPLDWKQNQLTKVNQNHLDEWRRFVAKHKNWQVYLPNSLLPTDYVHSETSS</sequence>
<dbReference type="Proteomes" id="UP000317839">
    <property type="component" value="Unassembled WGS sequence"/>
</dbReference>
<feature type="transmembrane region" description="Helical" evidence="1">
    <location>
        <begin position="109"/>
        <end position="128"/>
    </location>
</feature>
<evidence type="ECO:0000313" key="3">
    <source>
        <dbReference type="Proteomes" id="UP000317839"/>
    </source>
</evidence>
<comment type="caution">
    <text evidence="2">The sequence shown here is derived from an EMBL/GenBank/DDBJ whole genome shotgun (WGS) entry which is preliminary data.</text>
</comment>
<evidence type="ECO:0000256" key="1">
    <source>
        <dbReference type="SAM" id="Phobius"/>
    </source>
</evidence>
<dbReference type="Pfam" id="PF11067">
    <property type="entry name" value="DUF2868"/>
    <property type="match status" value="1"/>
</dbReference>
<dbReference type="AlphaFoldDB" id="A0A545T9X1"/>